<evidence type="ECO:0008006" key="3">
    <source>
        <dbReference type="Google" id="ProtNLM"/>
    </source>
</evidence>
<proteinExistence type="predicted"/>
<sequence length="74" mass="8773">MANKEWETDEDRMIYQLQVHKKFISWVIEKLNAEGISCRRTTGNDPKGDILVIEKKDVPRVKQIVREIQNRYNG</sequence>
<keyword evidence="2" id="KW-1185">Reference proteome</keyword>
<gene>
    <name evidence="1" type="ORF">NDI37_15010</name>
</gene>
<evidence type="ECO:0000313" key="1">
    <source>
        <dbReference type="EMBL" id="MEP0865777.1"/>
    </source>
</evidence>
<dbReference type="RefSeq" id="WP_190419602.1">
    <property type="nucleotide sequence ID" value="NZ_JAMPKK010000032.1"/>
</dbReference>
<organism evidence="1 2">
    <name type="scientific">Funiculus sociatus GB2-A5</name>
    <dbReference type="NCBI Taxonomy" id="2933946"/>
    <lineage>
        <taxon>Bacteria</taxon>
        <taxon>Bacillati</taxon>
        <taxon>Cyanobacteriota</taxon>
        <taxon>Cyanophyceae</taxon>
        <taxon>Coleofasciculales</taxon>
        <taxon>Coleofasciculaceae</taxon>
        <taxon>Funiculus</taxon>
    </lineage>
</organism>
<evidence type="ECO:0000313" key="2">
    <source>
        <dbReference type="Proteomes" id="UP001442494"/>
    </source>
</evidence>
<protein>
    <recommendedName>
        <fullName evidence="3">DUF2007 domain-containing protein</fullName>
    </recommendedName>
</protein>
<name>A0ABV0JSX4_9CYAN</name>
<accession>A0ABV0JSX4</accession>
<dbReference type="Proteomes" id="UP001442494">
    <property type="component" value="Unassembled WGS sequence"/>
</dbReference>
<dbReference type="EMBL" id="JAMPKK010000032">
    <property type="protein sequence ID" value="MEP0865777.1"/>
    <property type="molecule type" value="Genomic_DNA"/>
</dbReference>
<reference evidence="1 2" key="1">
    <citation type="submission" date="2022-04" db="EMBL/GenBank/DDBJ databases">
        <title>Positive selection, recombination, and allopatry shape intraspecific diversity of widespread and dominant cyanobacteria.</title>
        <authorList>
            <person name="Wei J."/>
            <person name="Shu W."/>
            <person name="Hu C."/>
        </authorList>
    </citation>
    <scope>NUCLEOTIDE SEQUENCE [LARGE SCALE GENOMIC DNA]</scope>
    <source>
        <strain evidence="1 2">GB2-A5</strain>
    </source>
</reference>
<comment type="caution">
    <text evidence="1">The sequence shown here is derived from an EMBL/GenBank/DDBJ whole genome shotgun (WGS) entry which is preliminary data.</text>
</comment>